<sequence>MPGIFNIERPHLSEELSYKSIFELLNPCASKIKMAFCIEKFSASLCLAHVTALTLDDLPPACFELTDDADAVLRVIHILRRMFSKELDSVSEKISQEYFCESFMKAFLSRCIIISDKPSYLKFLLLCSLIETVAGPIFSTHECFTYAMICCLCLRSVYERCYKDLFDEIQESESLGSYCRSINIFTVAGESKVPLSVHQRRNIRLLLSHAVDVDHNNFILTESESETLHETLYGTISIMGRKDIFQNPYESMDMWCDCCFFSNDAEDVEEGMYSECSEEEETDSLSSEEEETDSVSSGKEEECSPGGLTLCDLCVLKCYKYLVIYRCEMLQQEVFVDRSNNVLIG</sequence>
<dbReference type="EMBL" id="JABXBU010000015">
    <property type="protein sequence ID" value="KAF8787124.1"/>
    <property type="molecule type" value="Genomic_DNA"/>
</dbReference>
<organism evidence="2 3">
    <name type="scientific">Argiope bruennichi</name>
    <name type="common">Wasp spider</name>
    <name type="synonym">Aranea bruennichi</name>
    <dbReference type="NCBI Taxonomy" id="94029"/>
    <lineage>
        <taxon>Eukaryota</taxon>
        <taxon>Metazoa</taxon>
        <taxon>Ecdysozoa</taxon>
        <taxon>Arthropoda</taxon>
        <taxon>Chelicerata</taxon>
        <taxon>Arachnida</taxon>
        <taxon>Araneae</taxon>
        <taxon>Araneomorphae</taxon>
        <taxon>Entelegynae</taxon>
        <taxon>Araneoidea</taxon>
        <taxon>Araneidae</taxon>
        <taxon>Argiope</taxon>
    </lineage>
</organism>
<gene>
    <name evidence="2" type="ORF">HNY73_008752</name>
</gene>
<proteinExistence type="predicted"/>
<name>A0A8T0F7E5_ARGBR</name>
<keyword evidence="3" id="KW-1185">Reference proteome</keyword>
<dbReference type="AlphaFoldDB" id="A0A8T0F7E5"/>
<dbReference type="Proteomes" id="UP000807504">
    <property type="component" value="Unassembled WGS sequence"/>
</dbReference>
<accession>A0A8T0F7E5</accession>
<reference evidence="2" key="1">
    <citation type="journal article" date="2020" name="bioRxiv">
        <title>Chromosome-level reference genome of the European wasp spider Argiope bruennichi: a resource for studies on range expansion and evolutionary adaptation.</title>
        <authorList>
            <person name="Sheffer M.M."/>
            <person name="Hoppe A."/>
            <person name="Krehenwinkel H."/>
            <person name="Uhl G."/>
            <person name="Kuss A.W."/>
            <person name="Jensen L."/>
            <person name="Jensen C."/>
            <person name="Gillespie R.G."/>
            <person name="Hoff K.J."/>
            <person name="Prost S."/>
        </authorList>
    </citation>
    <scope>NUCLEOTIDE SEQUENCE</scope>
</reference>
<feature type="region of interest" description="Disordered" evidence="1">
    <location>
        <begin position="271"/>
        <end position="304"/>
    </location>
</feature>
<evidence type="ECO:0000256" key="1">
    <source>
        <dbReference type="SAM" id="MobiDB-lite"/>
    </source>
</evidence>
<feature type="compositionally biased region" description="Acidic residues" evidence="1">
    <location>
        <begin position="271"/>
        <end position="293"/>
    </location>
</feature>
<comment type="caution">
    <text evidence="2">The sequence shown here is derived from an EMBL/GenBank/DDBJ whole genome shotgun (WGS) entry which is preliminary data.</text>
</comment>
<reference evidence="2" key="2">
    <citation type="submission" date="2020-06" db="EMBL/GenBank/DDBJ databases">
        <authorList>
            <person name="Sheffer M."/>
        </authorList>
    </citation>
    <scope>NUCLEOTIDE SEQUENCE</scope>
</reference>
<protein>
    <submittedName>
        <fullName evidence="2">Uncharacterized protein</fullName>
    </submittedName>
</protein>
<evidence type="ECO:0000313" key="2">
    <source>
        <dbReference type="EMBL" id="KAF8787124.1"/>
    </source>
</evidence>
<evidence type="ECO:0000313" key="3">
    <source>
        <dbReference type="Proteomes" id="UP000807504"/>
    </source>
</evidence>